<dbReference type="EMBL" id="CM017650">
    <property type="protein sequence ID" value="TYI91600.1"/>
    <property type="molecule type" value="Genomic_DNA"/>
</dbReference>
<dbReference type="AlphaFoldDB" id="A0A5D2VRI0"/>
<accession>A0A5D2VRI0</accession>
<protein>
    <submittedName>
        <fullName evidence="2">Uncharacterized protein</fullName>
    </submittedName>
</protein>
<keyword evidence="3" id="KW-1185">Reference proteome</keyword>
<reference evidence="2 3" key="1">
    <citation type="submission" date="2019-07" db="EMBL/GenBank/DDBJ databases">
        <title>WGS assembly of Gossypium mustelinum.</title>
        <authorList>
            <person name="Chen Z.J."/>
            <person name="Sreedasyam A."/>
            <person name="Ando A."/>
            <person name="Song Q."/>
            <person name="De L."/>
            <person name="Hulse-Kemp A."/>
            <person name="Ding M."/>
            <person name="Ye W."/>
            <person name="Kirkbride R."/>
            <person name="Jenkins J."/>
            <person name="Plott C."/>
            <person name="Lovell J."/>
            <person name="Lin Y.-M."/>
            <person name="Vaughn R."/>
            <person name="Liu B."/>
            <person name="Li W."/>
            <person name="Simpson S."/>
            <person name="Scheffler B."/>
            <person name="Saski C."/>
            <person name="Grover C."/>
            <person name="Hu G."/>
            <person name="Conover J."/>
            <person name="Carlson J."/>
            <person name="Shu S."/>
            <person name="Boston L."/>
            <person name="Williams M."/>
            <person name="Peterson D."/>
            <person name="Mcgee K."/>
            <person name="Jones D."/>
            <person name="Wendel J."/>
            <person name="Stelly D."/>
            <person name="Grimwood J."/>
            <person name="Schmutz J."/>
        </authorList>
    </citation>
    <scope>NUCLEOTIDE SEQUENCE [LARGE SCALE GENOMIC DNA]</scope>
    <source>
        <strain evidence="2">1408120.09</strain>
    </source>
</reference>
<dbReference type="Proteomes" id="UP000323597">
    <property type="component" value="Chromosome D02"/>
</dbReference>
<gene>
    <name evidence="2" type="ORF">E1A91_D02G004300v1</name>
</gene>
<evidence type="ECO:0000313" key="3">
    <source>
        <dbReference type="Proteomes" id="UP000323597"/>
    </source>
</evidence>
<keyword evidence="1" id="KW-0732">Signal</keyword>
<feature type="signal peptide" evidence="1">
    <location>
        <begin position="1"/>
        <end position="23"/>
    </location>
</feature>
<evidence type="ECO:0000256" key="1">
    <source>
        <dbReference type="SAM" id="SignalP"/>
    </source>
</evidence>
<feature type="chain" id="PRO_5022794733" evidence="1">
    <location>
        <begin position="24"/>
        <end position="62"/>
    </location>
</feature>
<sequence>MHTICLPLLLFIADFLFRRRSSSFSRFSPLFIYSSIVSEHIFNAGNSTTKRKLSMFSFCNDI</sequence>
<proteinExistence type="predicted"/>
<name>A0A5D2VRI0_GOSMU</name>
<evidence type="ECO:0000313" key="2">
    <source>
        <dbReference type="EMBL" id="TYI91600.1"/>
    </source>
</evidence>
<organism evidence="2 3">
    <name type="scientific">Gossypium mustelinum</name>
    <name type="common">Cotton</name>
    <name type="synonym">Gossypium caicoense</name>
    <dbReference type="NCBI Taxonomy" id="34275"/>
    <lineage>
        <taxon>Eukaryota</taxon>
        <taxon>Viridiplantae</taxon>
        <taxon>Streptophyta</taxon>
        <taxon>Embryophyta</taxon>
        <taxon>Tracheophyta</taxon>
        <taxon>Spermatophyta</taxon>
        <taxon>Magnoliopsida</taxon>
        <taxon>eudicotyledons</taxon>
        <taxon>Gunneridae</taxon>
        <taxon>Pentapetalae</taxon>
        <taxon>rosids</taxon>
        <taxon>malvids</taxon>
        <taxon>Malvales</taxon>
        <taxon>Malvaceae</taxon>
        <taxon>Malvoideae</taxon>
        <taxon>Gossypium</taxon>
    </lineage>
</organism>